<dbReference type="GO" id="GO:0015386">
    <property type="term" value="F:potassium:proton antiporter activity"/>
    <property type="evidence" value="ECO:0007669"/>
    <property type="project" value="TreeGrafter"/>
</dbReference>
<keyword evidence="15" id="KW-1185">Reference proteome</keyword>
<dbReference type="InterPro" id="IPR006153">
    <property type="entry name" value="Cation/H_exchanger_TM"/>
</dbReference>
<evidence type="ECO:0000256" key="11">
    <source>
        <dbReference type="ARBA" id="ARBA00023201"/>
    </source>
</evidence>
<dbReference type="PANTHER" id="PTHR10110:SF195">
    <property type="entry name" value="NA(+)_H(+) ANTIPORTER NHAS2"/>
    <property type="match status" value="1"/>
</dbReference>
<dbReference type="AlphaFoldDB" id="A0A7Y9C6Q1"/>
<keyword evidence="10 12" id="KW-0472">Membrane</keyword>
<gene>
    <name evidence="14" type="ORF">HZF10_06105</name>
</gene>
<evidence type="ECO:0000256" key="5">
    <source>
        <dbReference type="ARBA" id="ARBA00022475"/>
    </source>
</evidence>
<feature type="transmembrane region" description="Helical" evidence="12">
    <location>
        <begin position="203"/>
        <end position="222"/>
    </location>
</feature>
<dbReference type="InterPro" id="IPR018422">
    <property type="entry name" value="Cation/H_exchanger_CPA1"/>
</dbReference>
<dbReference type="Gene3D" id="6.10.140.1330">
    <property type="match status" value="1"/>
</dbReference>
<evidence type="ECO:0000256" key="8">
    <source>
        <dbReference type="ARBA" id="ARBA00023053"/>
    </source>
</evidence>
<dbReference type="GO" id="GO:0005886">
    <property type="term" value="C:plasma membrane"/>
    <property type="evidence" value="ECO:0007669"/>
    <property type="project" value="UniProtKB-SubCell"/>
</dbReference>
<keyword evidence="5" id="KW-1003">Cell membrane</keyword>
<dbReference type="RefSeq" id="WP_176005296.1">
    <property type="nucleotide sequence ID" value="NZ_JABWMI010000006.1"/>
</dbReference>
<comment type="subcellular location">
    <subcellularLocation>
        <location evidence="1">Cell membrane</location>
        <topology evidence="1">Multi-pass membrane protein</topology>
    </subcellularLocation>
</comment>
<dbReference type="GO" id="GO:0015385">
    <property type="term" value="F:sodium:proton antiporter activity"/>
    <property type="evidence" value="ECO:0007669"/>
    <property type="project" value="InterPro"/>
</dbReference>
<feature type="transmembrane region" description="Helical" evidence="12">
    <location>
        <begin position="172"/>
        <end position="191"/>
    </location>
</feature>
<evidence type="ECO:0000256" key="2">
    <source>
        <dbReference type="ARBA" id="ARBA00007367"/>
    </source>
</evidence>
<keyword evidence="8" id="KW-0915">Sodium</keyword>
<evidence type="ECO:0000256" key="10">
    <source>
        <dbReference type="ARBA" id="ARBA00023136"/>
    </source>
</evidence>
<feature type="transmembrane region" description="Helical" evidence="12">
    <location>
        <begin position="242"/>
        <end position="268"/>
    </location>
</feature>
<evidence type="ECO:0000256" key="6">
    <source>
        <dbReference type="ARBA" id="ARBA00022692"/>
    </source>
</evidence>
<dbReference type="GO" id="GO:0051453">
    <property type="term" value="P:regulation of intracellular pH"/>
    <property type="evidence" value="ECO:0007669"/>
    <property type="project" value="TreeGrafter"/>
</dbReference>
<feature type="transmembrane region" description="Helical" evidence="12">
    <location>
        <begin position="315"/>
        <end position="335"/>
    </location>
</feature>
<keyword evidence="3" id="KW-0813">Transport</keyword>
<feature type="transmembrane region" description="Helical" evidence="12">
    <location>
        <begin position="356"/>
        <end position="375"/>
    </location>
</feature>
<dbReference type="GO" id="GO:0098719">
    <property type="term" value="P:sodium ion import across plasma membrane"/>
    <property type="evidence" value="ECO:0007669"/>
    <property type="project" value="TreeGrafter"/>
</dbReference>
<evidence type="ECO:0000256" key="1">
    <source>
        <dbReference type="ARBA" id="ARBA00004651"/>
    </source>
</evidence>
<feature type="transmembrane region" description="Helical" evidence="12">
    <location>
        <begin position="32"/>
        <end position="58"/>
    </location>
</feature>
<feature type="transmembrane region" description="Helical" evidence="12">
    <location>
        <begin position="99"/>
        <end position="120"/>
    </location>
</feature>
<feature type="transmembrane region" description="Helical" evidence="12">
    <location>
        <begin position="132"/>
        <end position="152"/>
    </location>
</feature>
<keyword evidence="7 12" id="KW-1133">Transmembrane helix</keyword>
<comment type="caution">
    <text evidence="14">The sequence shown here is derived from an EMBL/GenBank/DDBJ whole genome shotgun (WGS) entry which is preliminary data.</text>
</comment>
<keyword evidence="4" id="KW-0050">Antiport</keyword>
<dbReference type="EMBL" id="JACBJI010000002">
    <property type="protein sequence ID" value="NYA70487.1"/>
    <property type="molecule type" value="Genomic_DNA"/>
</dbReference>
<protein>
    <submittedName>
        <fullName evidence="14">Cation:proton antiporter</fullName>
    </submittedName>
</protein>
<sequence>MDFLLIITAICVLCTLFGYINARWMKLPGVVGIMVLSIVVSVLAVFASRLFPAAAVFLSRLSGAVDFSKILLDVMLGFMLFAGALQSDVPKLRKNVRGILWLSTLSVMISALAFATLLWLGLTFFDRSPPFIYCLLFGALISPTDAIAASALLKTSRVPDNLRTIIHGESLFNDGIGIVLFFIFLDLTVSADNVLSLKGITTLVLREIIGGMAAGLIFGYLSNQMMRRMKVFEDIVMLSLSLVLVLSVCGSMFHFSVPLAVVCAGLLIADSSFDQRKIGGMHGSLEKIWELLDGLLNTILFLLLGFQMVSVSVDGLSLLGGIGVIAILLFSRMLSIAAPIRLLRDRLKLHASSIKILTWGGLRGGISVALALSLPDSPYRPFIISGSFFIVVFSVVVQGLSFNRVINRWI</sequence>
<keyword evidence="11" id="KW-0739">Sodium transport</keyword>
<dbReference type="Pfam" id="PF00999">
    <property type="entry name" value="Na_H_Exchanger"/>
    <property type="match status" value="1"/>
</dbReference>
<dbReference type="Proteomes" id="UP000535020">
    <property type="component" value="Unassembled WGS sequence"/>
</dbReference>
<organism evidence="14 15">
    <name type="scientific">Flavobacterium agri</name>
    <dbReference type="NCBI Taxonomy" id="2743471"/>
    <lineage>
        <taxon>Bacteria</taxon>
        <taxon>Pseudomonadati</taxon>
        <taxon>Bacteroidota</taxon>
        <taxon>Flavobacteriia</taxon>
        <taxon>Flavobacteriales</taxon>
        <taxon>Flavobacteriaceae</taxon>
        <taxon>Flavobacterium</taxon>
    </lineage>
</organism>
<evidence type="ECO:0000313" key="14">
    <source>
        <dbReference type="EMBL" id="NYA70487.1"/>
    </source>
</evidence>
<feature type="domain" description="Cation/H+ exchanger transmembrane" evidence="13">
    <location>
        <begin position="13"/>
        <end position="406"/>
    </location>
</feature>
<evidence type="ECO:0000256" key="7">
    <source>
        <dbReference type="ARBA" id="ARBA00022989"/>
    </source>
</evidence>
<keyword evidence="6 12" id="KW-0812">Transmembrane</keyword>
<evidence type="ECO:0000256" key="3">
    <source>
        <dbReference type="ARBA" id="ARBA00022448"/>
    </source>
</evidence>
<name>A0A7Y9C6Q1_9FLAO</name>
<keyword evidence="9" id="KW-0406">Ion transport</keyword>
<evidence type="ECO:0000259" key="13">
    <source>
        <dbReference type="Pfam" id="PF00999"/>
    </source>
</evidence>
<evidence type="ECO:0000256" key="9">
    <source>
        <dbReference type="ARBA" id="ARBA00023065"/>
    </source>
</evidence>
<proteinExistence type="inferred from homology"/>
<evidence type="ECO:0000256" key="12">
    <source>
        <dbReference type="SAM" id="Phobius"/>
    </source>
</evidence>
<reference evidence="14 15" key="1">
    <citation type="submission" date="2020-07" db="EMBL/GenBank/DDBJ databases">
        <authorList>
            <person name="Sun Q."/>
        </authorList>
    </citation>
    <scope>NUCLEOTIDE SEQUENCE [LARGE SCALE GENOMIC DNA]</scope>
    <source>
        <strain evidence="14 15">MAH-1</strain>
    </source>
</reference>
<dbReference type="PANTHER" id="PTHR10110">
    <property type="entry name" value="SODIUM/HYDROGEN EXCHANGER"/>
    <property type="match status" value="1"/>
</dbReference>
<accession>A0A7Y9C6Q1</accession>
<evidence type="ECO:0000256" key="4">
    <source>
        <dbReference type="ARBA" id="ARBA00022449"/>
    </source>
</evidence>
<feature type="transmembrane region" description="Helical" evidence="12">
    <location>
        <begin position="381"/>
        <end position="402"/>
    </location>
</feature>
<evidence type="ECO:0000313" key="15">
    <source>
        <dbReference type="Proteomes" id="UP000535020"/>
    </source>
</evidence>
<comment type="similarity">
    <text evidence="2">Belongs to the monovalent cation:proton antiporter 1 (CPA1) transporter (TC 2.A.36) family.</text>
</comment>
<feature type="transmembrane region" description="Helical" evidence="12">
    <location>
        <begin position="70"/>
        <end position="87"/>
    </location>
</feature>